<sequence length="308" mass="31978">MGRLRQPALIQVALLSAVLLQCASWFRHFLSAAGAAAPTAFSAPCGADAGPLGLRPTRRLRGRAGAGRPLAAADGDEAPFVSDEELERMMEGPTIERDAGQAPTGGGETRQAVGDPIIQPQRFIPACVAAAIVQGKADKARELVEQGAPLEDRGARQITALGFAAERGELDMVEFLVEKGAKMEAQDQSGRSVLILAAIGGSAEVVEFLIGQGAELEAKDRGGLTALLWASVSGHAEVVKALLKAGADADVEDADGMSALKLAAVFNKVDVARSLVEAGVDPAPGLAMARKFSKCKEVAEYLAEQVSE</sequence>
<dbReference type="PROSITE" id="PS50088">
    <property type="entry name" value="ANK_REPEAT"/>
    <property type="match status" value="4"/>
</dbReference>
<evidence type="ECO:0000256" key="2">
    <source>
        <dbReference type="ARBA" id="ARBA00023043"/>
    </source>
</evidence>
<keyword evidence="2 3" id="KW-0040">ANK repeat</keyword>
<accession>A0A7S4WIP9</accession>
<reference evidence="4" key="1">
    <citation type="submission" date="2021-01" db="EMBL/GenBank/DDBJ databases">
        <authorList>
            <person name="Corre E."/>
            <person name="Pelletier E."/>
            <person name="Niang G."/>
            <person name="Scheremetjew M."/>
            <person name="Finn R."/>
            <person name="Kale V."/>
            <person name="Holt S."/>
            <person name="Cochrane G."/>
            <person name="Meng A."/>
            <person name="Brown T."/>
            <person name="Cohen L."/>
        </authorList>
    </citation>
    <scope>NUCLEOTIDE SEQUENCE</scope>
    <source>
        <strain evidence="4">CCMP3105</strain>
    </source>
</reference>
<dbReference type="InterPro" id="IPR002110">
    <property type="entry name" value="Ankyrin_rpt"/>
</dbReference>
<feature type="repeat" description="ANK" evidence="3">
    <location>
        <begin position="156"/>
        <end position="188"/>
    </location>
</feature>
<dbReference type="EMBL" id="HBNR01086037">
    <property type="protein sequence ID" value="CAE4663913.1"/>
    <property type="molecule type" value="Transcribed_RNA"/>
</dbReference>
<feature type="repeat" description="ANK" evidence="3">
    <location>
        <begin position="222"/>
        <end position="254"/>
    </location>
</feature>
<dbReference type="InterPro" id="IPR036770">
    <property type="entry name" value="Ankyrin_rpt-contain_sf"/>
</dbReference>
<dbReference type="SMART" id="SM00248">
    <property type="entry name" value="ANK"/>
    <property type="match status" value="5"/>
</dbReference>
<evidence type="ECO:0000313" key="4">
    <source>
        <dbReference type="EMBL" id="CAE4663913.1"/>
    </source>
</evidence>
<dbReference type="PANTHER" id="PTHR24171">
    <property type="entry name" value="ANKYRIN REPEAT DOMAIN-CONTAINING PROTEIN 39-RELATED"/>
    <property type="match status" value="1"/>
</dbReference>
<dbReference type="Pfam" id="PF00023">
    <property type="entry name" value="Ank"/>
    <property type="match status" value="1"/>
</dbReference>
<dbReference type="Gene3D" id="1.25.40.20">
    <property type="entry name" value="Ankyrin repeat-containing domain"/>
    <property type="match status" value="1"/>
</dbReference>
<proteinExistence type="predicted"/>
<feature type="repeat" description="ANK" evidence="3">
    <location>
        <begin position="189"/>
        <end position="221"/>
    </location>
</feature>
<organism evidence="4">
    <name type="scientific">Alexandrium monilatum</name>
    <dbReference type="NCBI Taxonomy" id="311494"/>
    <lineage>
        <taxon>Eukaryota</taxon>
        <taxon>Sar</taxon>
        <taxon>Alveolata</taxon>
        <taxon>Dinophyceae</taxon>
        <taxon>Gonyaulacales</taxon>
        <taxon>Pyrocystaceae</taxon>
        <taxon>Alexandrium</taxon>
    </lineage>
</organism>
<dbReference type="AlphaFoldDB" id="A0A7S4WIP9"/>
<protein>
    <submittedName>
        <fullName evidence="4">Uncharacterized protein</fullName>
    </submittedName>
</protein>
<gene>
    <name evidence="4" type="ORF">AMON00008_LOCUS61636</name>
</gene>
<dbReference type="PANTHER" id="PTHR24171:SF9">
    <property type="entry name" value="ANKYRIN REPEAT DOMAIN-CONTAINING PROTEIN 39"/>
    <property type="match status" value="1"/>
</dbReference>
<name>A0A7S4WIP9_9DINO</name>
<evidence type="ECO:0000256" key="3">
    <source>
        <dbReference type="PROSITE-ProRule" id="PRU00023"/>
    </source>
</evidence>
<evidence type="ECO:0000256" key="1">
    <source>
        <dbReference type="ARBA" id="ARBA00022737"/>
    </source>
</evidence>
<feature type="repeat" description="ANK" evidence="3">
    <location>
        <begin position="255"/>
        <end position="281"/>
    </location>
</feature>
<dbReference type="Pfam" id="PF12796">
    <property type="entry name" value="Ank_2"/>
    <property type="match status" value="1"/>
</dbReference>
<dbReference type="SUPFAM" id="SSF48403">
    <property type="entry name" value="Ankyrin repeat"/>
    <property type="match status" value="1"/>
</dbReference>
<dbReference type="PROSITE" id="PS50297">
    <property type="entry name" value="ANK_REP_REGION"/>
    <property type="match status" value="4"/>
</dbReference>
<keyword evidence="1" id="KW-0677">Repeat</keyword>